<keyword evidence="2" id="KW-1185">Reference proteome</keyword>
<dbReference type="Proteomes" id="UP001501251">
    <property type="component" value="Unassembled WGS sequence"/>
</dbReference>
<evidence type="ECO:0000313" key="1">
    <source>
        <dbReference type="EMBL" id="GAA4194842.1"/>
    </source>
</evidence>
<protein>
    <submittedName>
        <fullName evidence="1">Uncharacterized protein</fullName>
    </submittedName>
</protein>
<reference evidence="2" key="1">
    <citation type="journal article" date="2019" name="Int. J. Syst. Evol. Microbiol.">
        <title>The Global Catalogue of Microorganisms (GCM) 10K type strain sequencing project: providing services to taxonomists for standard genome sequencing and annotation.</title>
        <authorList>
            <consortium name="The Broad Institute Genomics Platform"/>
            <consortium name="The Broad Institute Genome Sequencing Center for Infectious Disease"/>
            <person name="Wu L."/>
            <person name="Ma J."/>
        </authorList>
    </citation>
    <scope>NUCLEOTIDE SEQUENCE [LARGE SCALE GENOMIC DNA]</scope>
    <source>
        <strain evidence="2">JCM 17388</strain>
    </source>
</reference>
<proteinExistence type="predicted"/>
<sequence length="62" mass="6812">MGWWLMTLHGLVRWQTLGVLAYPGMTRACQAVAGGCWRGLLPVFTGHSPYLTPARAPVKTTQ</sequence>
<organism evidence="1 2">
    <name type="scientific">Streptosporangium oxazolinicum</name>
    <dbReference type="NCBI Taxonomy" id="909287"/>
    <lineage>
        <taxon>Bacteria</taxon>
        <taxon>Bacillati</taxon>
        <taxon>Actinomycetota</taxon>
        <taxon>Actinomycetes</taxon>
        <taxon>Streptosporangiales</taxon>
        <taxon>Streptosporangiaceae</taxon>
        <taxon>Streptosporangium</taxon>
    </lineage>
</organism>
<dbReference type="EMBL" id="BAABAQ010000006">
    <property type="protein sequence ID" value="GAA4194842.1"/>
    <property type="molecule type" value="Genomic_DNA"/>
</dbReference>
<gene>
    <name evidence="1" type="ORF">GCM10022252_39820</name>
</gene>
<accession>A0ABP8B0R9</accession>
<comment type="caution">
    <text evidence="1">The sequence shown here is derived from an EMBL/GenBank/DDBJ whole genome shotgun (WGS) entry which is preliminary data.</text>
</comment>
<evidence type="ECO:0000313" key="2">
    <source>
        <dbReference type="Proteomes" id="UP001501251"/>
    </source>
</evidence>
<name>A0ABP8B0R9_9ACTN</name>